<protein>
    <submittedName>
        <fullName evidence="2">Uncharacterized protein</fullName>
    </submittedName>
</protein>
<dbReference type="GeneID" id="33313582"/>
<dbReference type="EMBL" id="CP019964">
    <property type="protein sequence ID" value="ASI13366.1"/>
    <property type="molecule type" value="Genomic_DNA"/>
</dbReference>
<evidence type="ECO:0000313" key="3">
    <source>
        <dbReference type="Proteomes" id="UP000197679"/>
    </source>
</evidence>
<sequence>MSIKYWEFEDAPFKEKIKSPHIGDISRLFFDNETEAYRFSLLLLAIKKGGKVRLKDMPKEVPIATAKRYLEYAVRLGLVKHESSYYELTDRYTQPFRNIALYIKAWMSDNSEEDLLQQFATAKMEKQDKRGGRTGQNEKDIGDNKEEE</sequence>
<accession>A0A218NLM4</accession>
<dbReference type="KEGG" id="marh:Mia14_0020"/>
<keyword evidence="3" id="KW-1185">Reference proteome</keyword>
<dbReference type="RefSeq" id="WP_088819536.1">
    <property type="nucleotide sequence ID" value="NZ_CP019964.1"/>
</dbReference>
<name>A0A218NLM4_9ARCH</name>
<reference evidence="2 3" key="1">
    <citation type="journal article" date="2017" name="Nat. Commun.">
        <title>'ARMAN' archaea depend on association with euryarchaeal host in culture and in situ.</title>
        <authorList>
            <person name="Golyshina O."/>
            <person name="Toshchakov S."/>
            <person name="Makarova K."/>
            <person name="Gavrilov S."/>
            <person name="Korzhenkov A."/>
            <person name="La Cono V."/>
            <person name="Arcadi E."/>
            <person name="Nechitaylo T."/>
            <person name="Ferrer M."/>
            <person name="Kublanov I."/>
            <person name="Wolf Y."/>
            <person name="Yakimov M."/>
            <person name="Golyshin P."/>
            <person name="Slesarev A."/>
            <person name="Kozyavkin S."/>
        </authorList>
    </citation>
    <scope>NUCLEOTIDE SEQUENCE [LARGE SCALE GENOMIC DNA]</scope>
    <source>
        <strain evidence="2 3">Mia14</strain>
    </source>
</reference>
<gene>
    <name evidence="2" type="ORF">Mia14_0020</name>
</gene>
<evidence type="ECO:0000256" key="1">
    <source>
        <dbReference type="SAM" id="MobiDB-lite"/>
    </source>
</evidence>
<proteinExistence type="predicted"/>
<evidence type="ECO:0000313" key="2">
    <source>
        <dbReference type="EMBL" id="ASI13366.1"/>
    </source>
</evidence>
<dbReference type="AlphaFoldDB" id="A0A218NLM4"/>
<dbReference type="Proteomes" id="UP000197679">
    <property type="component" value="Chromosome"/>
</dbReference>
<feature type="region of interest" description="Disordered" evidence="1">
    <location>
        <begin position="123"/>
        <end position="148"/>
    </location>
</feature>
<organism evidence="2 3">
    <name type="scientific">Candidatus Mancarchaeum acidiphilum</name>
    <dbReference type="NCBI Taxonomy" id="1920749"/>
    <lineage>
        <taxon>Archaea</taxon>
        <taxon>Candidatus Micrarchaeota</taxon>
        <taxon>Candidatus Mancarchaeum</taxon>
    </lineage>
</organism>